<evidence type="ECO:0000313" key="6">
    <source>
        <dbReference type="Proteomes" id="UP000242815"/>
    </source>
</evidence>
<dbReference type="AlphaFoldDB" id="A0A1I6A5U5"/>
<keyword evidence="2 3" id="KW-0472">Membrane</keyword>
<gene>
    <name evidence="5" type="ORF">SAMN05216578_101611</name>
</gene>
<evidence type="ECO:0000256" key="3">
    <source>
        <dbReference type="PROSITE-ProRule" id="PRU00473"/>
    </source>
</evidence>
<dbReference type="Proteomes" id="UP000242815">
    <property type="component" value="Unassembled WGS sequence"/>
</dbReference>
<proteinExistence type="predicted"/>
<dbReference type="InterPro" id="IPR006665">
    <property type="entry name" value="OmpA-like"/>
</dbReference>
<dbReference type="InterPro" id="IPR050330">
    <property type="entry name" value="Bact_OuterMem_StrucFunc"/>
</dbReference>
<dbReference type="OrthoDB" id="7030052at2"/>
<name>A0A1I6A5U5_9GAMM</name>
<dbReference type="InterPro" id="IPR006664">
    <property type="entry name" value="OMP_bac"/>
</dbReference>
<organism evidence="5 6">
    <name type="scientific">Halopseudomonas formosensis</name>
    <dbReference type="NCBI Taxonomy" id="1002526"/>
    <lineage>
        <taxon>Bacteria</taxon>
        <taxon>Pseudomonadati</taxon>
        <taxon>Pseudomonadota</taxon>
        <taxon>Gammaproteobacteria</taxon>
        <taxon>Pseudomonadales</taxon>
        <taxon>Pseudomonadaceae</taxon>
        <taxon>Halopseudomonas</taxon>
    </lineage>
</organism>
<evidence type="ECO:0000313" key="5">
    <source>
        <dbReference type="EMBL" id="SFQ64106.1"/>
    </source>
</evidence>
<dbReference type="PANTHER" id="PTHR30329">
    <property type="entry name" value="STATOR ELEMENT OF FLAGELLAR MOTOR COMPLEX"/>
    <property type="match status" value="1"/>
</dbReference>
<protein>
    <submittedName>
        <fullName evidence="5">Outer membrane protein OmpA</fullName>
    </submittedName>
</protein>
<dbReference type="GO" id="GO:0009279">
    <property type="term" value="C:cell outer membrane"/>
    <property type="evidence" value="ECO:0007669"/>
    <property type="project" value="UniProtKB-SubCell"/>
</dbReference>
<sequence length="187" mass="20230">MNTIKSLMLASLVLVGACSSKQEVVQAPQEPAPSWADSRIESLSTLAKQQGYEVEREGEQIRVLIPVDGNFHPKRTLLLPSGLVPLSKMAQALKSDSGSRVTVVGHSDSDGSHELNQSLSMERAQAVASVLRLGGIERHRIHLIGMADNAPRADNSTYTGRKLNRRVEIILTPYQPTSVALADATKP</sequence>
<dbReference type="InterPro" id="IPR036737">
    <property type="entry name" value="OmpA-like_sf"/>
</dbReference>
<comment type="subcellular location">
    <subcellularLocation>
        <location evidence="1">Cell outer membrane</location>
    </subcellularLocation>
</comment>
<dbReference type="Pfam" id="PF00691">
    <property type="entry name" value="OmpA"/>
    <property type="match status" value="1"/>
</dbReference>
<dbReference type="PRINTS" id="PR01021">
    <property type="entry name" value="OMPADOMAIN"/>
</dbReference>
<accession>A0A1I6A5U5</accession>
<dbReference type="PROSITE" id="PS51257">
    <property type="entry name" value="PROKAR_LIPOPROTEIN"/>
    <property type="match status" value="1"/>
</dbReference>
<dbReference type="STRING" id="1002526.SAMN05216578_101611"/>
<evidence type="ECO:0000259" key="4">
    <source>
        <dbReference type="PROSITE" id="PS51123"/>
    </source>
</evidence>
<evidence type="ECO:0000256" key="2">
    <source>
        <dbReference type="ARBA" id="ARBA00023136"/>
    </source>
</evidence>
<dbReference type="CDD" id="cd07185">
    <property type="entry name" value="OmpA_C-like"/>
    <property type="match status" value="1"/>
</dbReference>
<dbReference type="PANTHER" id="PTHR30329:SF20">
    <property type="entry name" value="EXPORTED PROTEIN"/>
    <property type="match status" value="1"/>
</dbReference>
<dbReference type="Gene3D" id="3.30.1330.60">
    <property type="entry name" value="OmpA-like domain"/>
    <property type="match status" value="1"/>
</dbReference>
<evidence type="ECO:0000256" key="1">
    <source>
        <dbReference type="ARBA" id="ARBA00004442"/>
    </source>
</evidence>
<dbReference type="PROSITE" id="PS51123">
    <property type="entry name" value="OMPA_2"/>
    <property type="match status" value="1"/>
</dbReference>
<dbReference type="EMBL" id="FOYD01000001">
    <property type="protein sequence ID" value="SFQ64106.1"/>
    <property type="molecule type" value="Genomic_DNA"/>
</dbReference>
<dbReference type="SUPFAM" id="SSF103088">
    <property type="entry name" value="OmpA-like"/>
    <property type="match status" value="1"/>
</dbReference>
<feature type="domain" description="OmpA-like" evidence="4">
    <location>
        <begin position="57"/>
        <end position="175"/>
    </location>
</feature>
<reference evidence="5 6" key="1">
    <citation type="submission" date="2016-10" db="EMBL/GenBank/DDBJ databases">
        <authorList>
            <person name="de Groot N.N."/>
        </authorList>
    </citation>
    <scope>NUCLEOTIDE SEQUENCE [LARGE SCALE GENOMIC DNA]</scope>
    <source>
        <strain evidence="5 6">JCM 18415</strain>
    </source>
</reference>